<evidence type="ECO:0000259" key="6">
    <source>
        <dbReference type="Pfam" id="PF20254"/>
    </source>
</evidence>
<dbReference type="InterPro" id="IPR014756">
    <property type="entry name" value="Ig_E-set"/>
</dbReference>
<feature type="compositionally biased region" description="Low complexity" evidence="2">
    <location>
        <begin position="1583"/>
        <end position="1612"/>
    </location>
</feature>
<feature type="domain" description="DUF4082" evidence="5">
    <location>
        <begin position="640"/>
        <end position="783"/>
    </location>
</feature>
<feature type="domain" description="N,N-dimethylformamidase beta subunit-like C-terminal" evidence="6">
    <location>
        <begin position="100"/>
        <end position="495"/>
    </location>
</feature>
<feature type="signal peptide" evidence="3">
    <location>
        <begin position="1"/>
        <end position="38"/>
    </location>
</feature>
<dbReference type="InterPro" id="IPR032812">
    <property type="entry name" value="SbsA_Ig"/>
</dbReference>
<dbReference type="Gene3D" id="2.60.40.1220">
    <property type="match status" value="2"/>
</dbReference>
<dbReference type="Gene3D" id="2.60.40.3710">
    <property type="match status" value="1"/>
</dbReference>
<dbReference type="InterPro" id="IPR046540">
    <property type="entry name" value="DMFA2_C"/>
</dbReference>
<dbReference type="SUPFAM" id="SSF81296">
    <property type="entry name" value="E set domains"/>
    <property type="match status" value="1"/>
</dbReference>
<feature type="chain" id="PRO_5044257077" evidence="3">
    <location>
        <begin position="39"/>
        <end position="1636"/>
    </location>
</feature>
<feature type="domain" description="DUF4082" evidence="5">
    <location>
        <begin position="910"/>
        <end position="1045"/>
    </location>
</feature>
<name>A0AB39YLP4_9MICC</name>
<feature type="region of interest" description="Disordered" evidence="2">
    <location>
        <begin position="1583"/>
        <end position="1626"/>
    </location>
</feature>
<dbReference type="EMBL" id="CP165735">
    <property type="protein sequence ID" value="XDV69861.1"/>
    <property type="molecule type" value="Genomic_DNA"/>
</dbReference>
<sequence length="1636" mass="168835">MPGTSANRPQRVLKGFLVPLVIATVAALLPLTAPAAVAAGPCDPVVNLVACENSKTGSPPSEWDINGAGDDSIQGFSTEISVNAGQPIRFKVDTNASSYTIGIYRTGWYAGNGARKIADVTPSVFRQTQPACRSDVTTELYDCGTWAVSATWQVPATAVSGVYIALLRRPDTGAKSHITFIVRNDGNRSAVVFQTADQTWQAYNTYGGSDFYQGAANGRSYKVSYNRPMATRDGPGGRDFYFSNEYPMVRFLEQNGYDVSYISGLDTHRNGAELLNHKVFLSVGHDEYWSGPQRANVTAARDAGVNLQFLSGNEMYWRTRFEPSTVDSAANRTLTCYKETWGNAKIDPSTEWTGTWRDPRFASQANGGGLPENAVTGTIYMSNHSDLPVTVKADEGKTRLWRNTTLASMPAGSSTALAPHTVGYESNEDLDNGFRPAGLIRLSTTVGNVPEYLQDFGNTVAPGTTTHNVTLYRAASGALVFSAGSVQWTWGLDQEHDGDGAPADARMRQAQVNILADMGAQPATRAAGLVAAVASTDTTKPTAAISAPANGATVAHGSSVTVTGTATDVGGVVAGVEVSTDGGTTWHPATGKQSWTYTYIQKGLATATIQARAIDDSANIGAAVTRNLSLSGPYSVFGQTVPAVKDSGDGGAYEMGLRFTPSVDGFITGVRFYKSTANTGTHTGSLWSATGERLATTTFTNETASGWQTALFSQAVPVAAGQKYTVSYWAPNGHYATKDHQWASFGSTDAPLKVAGGFGAEPAGVYSTSPGFPTTSFNGGNYFADALFSTVDSSPMTVSGHTPIPSSSSVSVNTKVSAVFSKPVTAASVQLTLQSPSGPVAGTTAYDAATRRATFTPSSALAFSTQFTATLSGTDSIGGQVTAGGTWSFTTAATMPVPGACPCSLFDDSVTPGIAELREGVPVTLGVRFSSVSAGEVLGIRFYKSAGNTGAHNGALYTAAGQQLATVAFTNESASGWQTAMFSQPVQMAANTEYIVSYKSLTGTYSATTNGFGSGLSVGPLRAASDAGAYTYSGDFAASRSTTSYLVDVVVTVPNPPFTVGSHSPLPNASSVPLNTAVSAVLSEAAVASSVSMAVKVTGGAAVAGATTYDSATRKVTFTPTAALTAGTSYTATVTATSVSGQPMSAGGTWTFTTVPAPRTPGVCPCTLYQDTVTPATPNADDGVSLSLGVRFASDTAGQITGVRFYKAAGNTGTHTGSLYTATGQLLATVTFTNESSTGWQTATFSQPVTITADTEYVAAYKAPTGKYSYTAGGFGEGFTSGPLRTAADSGAFGYNSDFPGSSSTASYLVDVVFATAAQPLTISEQVPAPGATGIPTDVKPSITFSSAIRPGASFTLTANGNPAAGTAALSADSRTVTFTPTAALPNSTVISASVSNVVSQQGQSFPTTNWQFTTAAPTVQVSTIFGSLTPQIVSASDFMPVELGTAFSVSQAGNVTGIRFYKGAGNTGTHVGSLWNSAGSRLAQVTFTNETATGWQTATLSAPVALVTGQTYVVSYRAPNGRYSYTSGFFNQTYTSGVFTASGPNNGRYRYGSGGVMPANSWNATNYFVDVVYSFTTPAQQQAAPAPSPTATQTASPTPSPTATATATASPGPSPSPTPSPTQSGGLLCGLLGTC</sequence>
<gene>
    <name evidence="7" type="ORF">ABQM86_12810</name>
</gene>
<feature type="domain" description="SbsA Ig-like" evidence="4">
    <location>
        <begin position="792"/>
        <end position="891"/>
    </location>
</feature>
<evidence type="ECO:0000313" key="7">
    <source>
        <dbReference type="EMBL" id="XDV69861.1"/>
    </source>
</evidence>
<dbReference type="Pfam" id="PF17957">
    <property type="entry name" value="Big_7"/>
    <property type="match status" value="1"/>
</dbReference>
<evidence type="ECO:0000256" key="1">
    <source>
        <dbReference type="ARBA" id="ARBA00022729"/>
    </source>
</evidence>
<dbReference type="Pfam" id="PF20254">
    <property type="entry name" value="DMFA2_C"/>
    <property type="match status" value="1"/>
</dbReference>
<feature type="domain" description="DUF4082" evidence="5">
    <location>
        <begin position="1173"/>
        <end position="1309"/>
    </location>
</feature>
<reference evidence="7" key="1">
    <citation type="submission" date="2024-07" db="EMBL/GenBank/DDBJ databases">
        <authorList>
            <person name="Li J."/>
            <person name="Wei H."/>
            <person name="Ma J."/>
        </authorList>
    </citation>
    <scope>NUCLEOTIDE SEQUENCE</scope>
    <source>
        <strain evidence="7">AMU7</strain>
    </source>
</reference>
<dbReference type="RefSeq" id="WP_369744593.1">
    <property type="nucleotide sequence ID" value="NZ_CP165735.1"/>
</dbReference>
<proteinExistence type="predicted"/>
<evidence type="ECO:0000256" key="3">
    <source>
        <dbReference type="SAM" id="SignalP"/>
    </source>
</evidence>
<keyword evidence="1 3" id="KW-0732">Signal</keyword>
<feature type="domain" description="DUF4082" evidence="5">
    <location>
        <begin position="1430"/>
        <end position="1570"/>
    </location>
</feature>
<organism evidence="7">
    <name type="scientific">Paenarthrobacter sp. AMU7</name>
    <dbReference type="NCBI Taxonomy" id="3162492"/>
    <lineage>
        <taxon>Bacteria</taxon>
        <taxon>Bacillati</taxon>
        <taxon>Actinomycetota</taxon>
        <taxon>Actinomycetes</taxon>
        <taxon>Micrococcales</taxon>
        <taxon>Micrococcaceae</taxon>
        <taxon>Paenarthrobacter</taxon>
    </lineage>
</organism>
<dbReference type="Gene3D" id="2.60.40.650">
    <property type="match status" value="1"/>
</dbReference>
<dbReference type="InterPro" id="IPR025141">
    <property type="entry name" value="DUF4082"/>
</dbReference>
<feature type="domain" description="SbsA Ig-like" evidence="4">
    <location>
        <begin position="1057"/>
        <end position="1154"/>
    </location>
</feature>
<protein>
    <submittedName>
        <fullName evidence="7">DUF4082 domain-containing protein</fullName>
    </submittedName>
</protein>
<evidence type="ECO:0000259" key="4">
    <source>
        <dbReference type="Pfam" id="PF13205"/>
    </source>
</evidence>
<dbReference type="Pfam" id="PF13205">
    <property type="entry name" value="Big_5"/>
    <property type="match status" value="3"/>
</dbReference>
<dbReference type="Pfam" id="PF13313">
    <property type="entry name" value="DUF4082"/>
    <property type="match status" value="4"/>
</dbReference>
<dbReference type="InterPro" id="IPR014755">
    <property type="entry name" value="Cu-Rt/internalin_Ig-like"/>
</dbReference>
<accession>A0AB39YLP4</accession>
<evidence type="ECO:0000256" key="2">
    <source>
        <dbReference type="SAM" id="MobiDB-lite"/>
    </source>
</evidence>
<evidence type="ECO:0000259" key="5">
    <source>
        <dbReference type="Pfam" id="PF13313"/>
    </source>
</evidence>
<feature type="domain" description="SbsA Ig-like" evidence="4">
    <location>
        <begin position="1319"/>
        <end position="1415"/>
    </location>
</feature>